<accession>E1R951</accession>
<dbReference type="RefSeq" id="WP_013256479.1">
    <property type="nucleotide sequence ID" value="NC_014364.1"/>
</dbReference>
<sequence>MDNKALIFIKPDAAKPKVVDFVVKFLDGWGVCLSEPVSVRGTTIAAERTIDRHYFAIAGTAVERNPADYTLSEDAREAFRGSFGLRWEEALASGLLLNAQEAQERLGGISGIDLNELWKASRQVKMAPGLYAGFFADKGWYVINGFYPGQREVFTNPDAQVILFEASFSPEKLHWEEFRSKVIGATDPTAAPESSLRGQILTRYQELGIADRPEMSRNGVHASAGPVEGLRERMVWLGRDPSIDPLSRKLIAEGLNPGELDRLLENAMVSVSGNRGPVFDLTEDQDSDEAAGLLRGVVFEE</sequence>
<gene>
    <name evidence="1" type="ordered locus">Spirs_3935</name>
</gene>
<proteinExistence type="predicted"/>
<name>E1R951_SEDSS</name>
<dbReference type="HOGENOM" id="CLU_073304_0_0_12"/>
<dbReference type="OrthoDB" id="367374at2"/>
<dbReference type="eggNOG" id="COG0105">
    <property type="taxonomic scope" value="Bacteria"/>
</dbReference>
<dbReference type="EMBL" id="CP002116">
    <property type="protein sequence ID" value="ADK83020.1"/>
    <property type="molecule type" value="Genomic_DNA"/>
</dbReference>
<dbReference type="Gene3D" id="3.30.70.141">
    <property type="entry name" value="Nucleoside diphosphate kinase-like domain"/>
    <property type="match status" value="1"/>
</dbReference>
<dbReference type="STRING" id="573413.Spirs_3935"/>
<dbReference type="KEGG" id="ssm:Spirs_3935"/>
<evidence type="ECO:0000313" key="2">
    <source>
        <dbReference type="Proteomes" id="UP000002318"/>
    </source>
</evidence>
<evidence type="ECO:0008006" key="3">
    <source>
        <dbReference type="Google" id="ProtNLM"/>
    </source>
</evidence>
<dbReference type="Proteomes" id="UP000002318">
    <property type="component" value="Chromosome"/>
</dbReference>
<keyword evidence="2" id="KW-1185">Reference proteome</keyword>
<dbReference type="AlphaFoldDB" id="E1R951"/>
<dbReference type="InterPro" id="IPR036850">
    <property type="entry name" value="NDK-like_dom_sf"/>
</dbReference>
<dbReference type="SUPFAM" id="SSF54919">
    <property type="entry name" value="Nucleoside diphosphate kinase, NDK"/>
    <property type="match status" value="1"/>
</dbReference>
<organism evidence="1 2">
    <name type="scientific">Sediminispirochaeta smaragdinae (strain DSM 11293 / JCM 15392 / SEBR 4228)</name>
    <name type="common">Spirochaeta smaragdinae</name>
    <dbReference type="NCBI Taxonomy" id="573413"/>
    <lineage>
        <taxon>Bacteria</taxon>
        <taxon>Pseudomonadati</taxon>
        <taxon>Spirochaetota</taxon>
        <taxon>Spirochaetia</taxon>
        <taxon>Spirochaetales</taxon>
        <taxon>Spirochaetaceae</taxon>
        <taxon>Sediminispirochaeta</taxon>
    </lineage>
</organism>
<evidence type="ECO:0000313" key="1">
    <source>
        <dbReference type="EMBL" id="ADK83020.1"/>
    </source>
</evidence>
<protein>
    <recommendedName>
        <fullName evidence="3">Nucleoside-diphosphate kinase</fullName>
    </recommendedName>
</protein>
<reference evidence="1 2" key="1">
    <citation type="journal article" date="2010" name="Stand. Genomic Sci.">
        <title>Complete genome sequence of Spirochaeta smaragdinae type strain (SEBR 4228).</title>
        <authorList>
            <person name="Mavromatis K."/>
            <person name="Yasawong M."/>
            <person name="Chertkov O."/>
            <person name="Lapidus A."/>
            <person name="Lucas S."/>
            <person name="Nolan M."/>
            <person name="Del Rio T.G."/>
            <person name="Tice H."/>
            <person name="Cheng J.F."/>
            <person name="Pitluck S."/>
            <person name="Liolios K."/>
            <person name="Ivanova N."/>
            <person name="Tapia R."/>
            <person name="Han C."/>
            <person name="Bruce D."/>
            <person name="Goodwin L."/>
            <person name="Pati A."/>
            <person name="Chen A."/>
            <person name="Palaniappan K."/>
            <person name="Land M."/>
            <person name="Hauser L."/>
            <person name="Chang Y.J."/>
            <person name="Jeffries C.D."/>
            <person name="Detter J.C."/>
            <person name="Rohde M."/>
            <person name="Brambilla E."/>
            <person name="Spring S."/>
            <person name="Goker M."/>
            <person name="Sikorski J."/>
            <person name="Woyke T."/>
            <person name="Bristow J."/>
            <person name="Eisen J.A."/>
            <person name="Markowitz V."/>
            <person name="Hugenholtz P."/>
            <person name="Klenk H.P."/>
            <person name="Kyrpides N.C."/>
        </authorList>
    </citation>
    <scope>NUCLEOTIDE SEQUENCE [LARGE SCALE GENOMIC DNA]</scope>
    <source>
        <strain evidence="2">DSM 11293 / JCM 15392 / SEBR 4228</strain>
    </source>
</reference>